<dbReference type="AlphaFoldDB" id="A0A1H9TGQ8"/>
<dbReference type="SUPFAM" id="SSF64182">
    <property type="entry name" value="DHH phosphoesterases"/>
    <property type="match status" value="1"/>
</dbReference>
<dbReference type="Gene3D" id="3.90.1640.10">
    <property type="entry name" value="inorganic pyrophosphatase (n-terminal core)"/>
    <property type="match status" value="1"/>
</dbReference>
<dbReference type="Pfam" id="PF02272">
    <property type="entry name" value="DHHA1"/>
    <property type="match status" value="1"/>
</dbReference>
<evidence type="ECO:0000259" key="1">
    <source>
        <dbReference type="Pfam" id="PF01368"/>
    </source>
</evidence>
<feature type="domain" description="DHHA1" evidence="2">
    <location>
        <begin position="245"/>
        <end position="313"/>
    </location>
</feature>
<dbReference type="InterPro" id="IPR001667">
    <property type="entry name" value="DDH_dom"/>
</dbReference>
<dbReference type="PANTHER" id="PTHR47618">
    <property type="entry name" value="BIFUNCTIONAL OLIGORIBONUCLEASE AND PAP PHOSPHATASE NRNA"/>
    <property type="match status" value="1"/>
</dbReference>
<dbReference type="Proteomes" id="UP000199051">
    <property type="component" value="Unassembled WGS sequence"/>
</dbReference>
<dbReference type="Gene3D" id="3.10.310.30">
    <property type="match status" value="1"/>
</dbReference>
<dbReference type="GO" id="GO:0003676">
    <property type="term" value="F:nucleic acid binding"/>
    <property type="evidence" value="ECO:0007669"/>
    <property type="project" value="InterPro"/>
</dbReference>
<organism evidence="3 4">
    <name type="scientific">Actinokineospora terrae</name>
    <dbReference type="NCBI Taxonomy" id="155974"/>
    <lineage>
        <taxon>Bacteria</taxon>
        <taxon>Bacillati</taxon>
        <taxon>Actinomycetota</taxon>
        <taxon>Actinomycetes</taxon>
        <taxon>Pseudonocardiales</taxon>
        <taxon>Pseudonocardiaceae</taxon>
        <taxon>Actinokineospora</taxon>
    </lineage>
</organism>
<reference evidence="4" key="1">
    <citation type="submission" date="2016-10" db="EMBL/GenBank/DDBJ databases">
        <authorList>
            <person name="Varghese N."/>
            <person name="Submissions S."/>
        </authorList>
    </citation>
    <scope>NUCLEOTIDE SEQUENCE [LARGE SCALE GENOMIC DNA]</scope>
    <source>
        <strain evidence="4">DSM 44260</strain>
    </source>
</reference>
<dbReference type="STRING" id="155974.SAMN04487818_106262"/>
<keyword evidence="4" id="KW-1185">Reference proteome</keyword>
<evidence type="ECO:0000313" key="3">
    <source>
        <dbReference type="EMBL" id="SER96154.1"/>
    </source>
</evidence>
<accession>A0A1H9TGQ8</accession>
<protein>
    <submittedName>
        <fullName evidence="3">Phosphoesterase RecJ domain-containing protein</fullName>
    </submittedName>
</protein>
<evidence type="ECO:0000313" key="4">
    <source>
        <dbReference type="Proteomes" id="UP000199051"/>
    </source>
</evidence>
<evidence type="ECO:0000259" key="2">
    <source>
        <dbReference type="Pfam" id="PF02272"/>
    </source>
</evidence>
<sequence>MVGTDLAADLAAAADLLRTATEVTLLAHVSPDADALGSALALGMGLRSRGVAVRVSFGFPADVPRSLRSLDPGDMVVPAAEVPAAPPLLVALDCASEQRLGTLIDRVPATIAAGGRVLVVDHHVANTRFGTDHVVDESAPATVVLVLALLDELGVELTPRIARCLYAGLITDTGSFRRATPDTHALAGRLLAAGVDPTEVARELMDSRPFAWLRLVSSALSRAQLVPDAVGGRGLVVTVVSLTDLEGMEPEDADSVVDLIRTAEEAEVAAVAKELTPGRWSVSLRAVGDTDVRAVAASLGGGGHRLAAGFPAAGSAEDVLVLIKAAFA</sequence>
<dbReference type="EMBL" id="FOGI01000006">
    <property type="protein sequence ID" value="SER96154.1"/>
    <property type="molecule type" value="Genomic_DNA"/>
</dbReference>
<dbReference type="Pfam" id="PF01368">
    <property type="entry name" value="DHH"/>
    <property type="match status" value="1"/>
</dbReference>
<dbReference type="InterPro" id="IPR003156">
    <property type="entry name" value="DHHA1_dom"/>
</dbReference>
<gene>
    <name evidence="3" type="ORF">SAMN04487818_106262</name>
</gene>
<dbReference type="InterPro" id="IPR051319">
    <property type="entry name" value="Oligoribo/pAp-PDE_c-di-AMP_PDE"/>
</dbReference>
<dbReference type="InterPro" id="IPR038763">
    <property type="entry name" value="DHH_sf"/>
</dbReference>
<dbReference type="PANTHER" id="PTHR47618:SF1">
    <property type="entry name" value="BIFUNCTIONAL OLIGORIBONUCLEASE AND PAP PHOSPHATASE NRNA"/>
    <property type="match status" value="1"/>
</dbReference>
<feature type="domain" description="DDH" evidence="1">
    <location>
        <begin position="23"/>
        <end position="168"/>
    </location>
</feature>
<name>A0A1H9TGQ8_9PSEU</name>
<proteinExistence type="predicted"/>